<organism evidence="1 2">
    <name type="scientific">Polyporus arcularius HHB13444</name>
    <dbReference type="NCBI Taxonomy" id="1314778"/>
    <lineage>
        <taxon>Eukaryota</taxon>
        <taxon>Fungi</taxon>
        <taxon>Dikarya</taxon>
        <taxon>Basidiomycota</taxon>
        <taxon>Agaricomycotina</taxon>
        <taxon>Agaricomycetes</taxon>
        <taxon>Polyporales</taxon>
        <taxon>Polyporaceae</taxon>
        <taxon>Polyporus</taxon>
    </lineage>
</organism>
<dbReference type="Proteomes" id="UP000308197">
    <property type="component" value="Unassembled WGS sequence"/>
</dbReference>
<evidence type="ECO:0000313" key="1">
    <source>
        <dbReference type="EMBL" id="TFK92239.1"/>
    </source>
</evidence>
<dbReference type="STRING" id="1314778.A0A5C3PUB4"/>
<reference evidence="1 2" key="1">
    <citation type="journal article" date="2019" name="Nat. Ecol. Evol.">
        <title>Megaphylogeny resolves global patterns of mushroom evolution.</title>
        <authorList>
            <person name="Varga T."/>
            <person name="Krizsan K."/>
            <person name="Foldi C."/>
            <person name="Dima B."/>
            <person name="Sanchez-Garcia M."/>
            <person name="Sanchez-Ramirez S."/>
            <person name="Szollosi G.J."/>
            <person name="Szarkandi J.G."/>
            <person name="Papp V."/>
            <person name="Albert L."/>
            <person name="Andreopoulos W."/>
            <person name="Angelini C."/>
            <person name="Antonin V."/>
            <person name="Barry K.W."/>
            <person name="Bougher N.L."/>
            <person name="Buchanan P."/>
            <person name="Buyck B."/>
            <person name="Bense V."/>
            <person name="Catcheside P."/>
            <person name="Chovatia M."/>
            <person name="Cooper J."/>
            <person name="Damon W."/>
            <person name="Desjardin D."/>
            <person name="Finy P."/>
            <person name="Geml J."/>
            <person name="Haridas S."/>
            <person name="Hughes K."/>
            <person name="Justo A."/>
            <person name="Karasinski D."/>
            <person name="Kautmanova I."/>
            <person name="Kiss B."/>
            <person name="Kocsube S."/>
            <person name="Kotiranta H."/>
            <person name="LaButti K.M."/>
            <person name="Lechner B.E."/>
            <person name="Liimatainen K."/>
            <person name="Lipzen A."/>
            <person name="Lukacs Z."/>
            <person name="Mihaltcheva S."/>
            <person name="Morgado L.N."/>
            <person name="Niskanen T."/>
            <person name="Noordeloos M.E."/>
            <person name="Ohm R.A."/>
            <person name="Ortiz-Santana B."/>
            <person name="Ovrebo C."/>
            <person name="Racz N."/>
            <person name="Riley R."/>
            <person name="Savchenko A."/>
            <person name="Shiryaev A."/>
            <person name="Soop K."/>
            <person name="Spirin V."/>
            <person name="Szebenyi C."/>
            <person name="Tomsovsky M."/>
            <person name="Tulloss R.E."/>
            <person name="Uehling J."/>
            <person name="Grigoriev I.V."/>
            <person name="Vagvolgyi C."/>
            <person name="Papp T."/>
            <person name="Martin F.M."/>
            <person name="Miettinen O."/>
            <person name="Hibbett D.S."/>
            <person name="Nagy L.G."/>
        </authorList>
    </citation>
    <scope>NUCLEOTIDE SEQUENCE [LARGE SCALE GENOMIC DNA]</scope>
    <source>
        <strain evidence="1 2">HHB13444</strain>
    </source>
</reference>
<sequence length="596" mass="67535">MTIASKAAAQIMTDHRVLEAFQSFSFALDHDLQSLPYDSLRVLNEGLRSASDLVRRRLNEESSLNRLPAELVTSVLLYVRDLHKRPSEYDPRHVEPEPDIRSLLTATHLCHRLRAIAIGSPTLWSIIPHSYPREFDLLLAERSENQPLRAFGDRSGRFRWATTTPIFRAPHRARIQELCLAQMPDEAPCNEMLLAAVASHLVYLNVLVTTKNPRSVRVPIPRYYFGSKAPKALRALSLSLRAGVSPVDYFVSLAHIRLCGSDVVYKGRDFLRLLANTPVVETLYLVDAPFELGHDWARPDPIPTAHLDRLRALSFDNPGFEAAFTILERIKFPPDAVVQLHRLHYIPKKTNLDAMFVPSMQEFTSLEVIERWPAVHIRARGENGGGLWVHVVSKVSVSMLDLRAIIPTLLDKFSGRLNIARTLRVGGTMPSFRTEHNLLKLVMPKASQLMPTLSTLVVGSDGGSPTGDIIPTLKRALLPSEAFPTVPCPVLDELAILGRLITAKDEHLLELLAERGRLGSRICKLNIRLPREKENTGVLGSSGLADHVREIDTRRITWNPEMDKFWRFENEYWKLYPETTQQQMYDLWGLPELWRE</sequence>
<gene>
    <name evidence="1" type="ORF">K466DRAFT_659419</name>
</gene>
<proteinExistence type="predicted"/>
<dbReference type="InParanoid" id="A0A5C3PUB4"/>
<dbReference type="AlphaFoldDB" id="A0A5C3PUB4"/>
<protein>
    <recommendedName>
        <fullName evidence="3">F-box domain-containing protein</fullName>
    </recommendedName>
</protein>
<evidence type="ECO:0008006" key="3">
    <source>
        <dbReference type="Google" id="ProtNLM"/>
    </source>
</evidence>
<name>A0A5C3PUB4_9APHY</name>
<evidence type="ECO:0000313" key="2">
    <source>
        <dbReference type="Proteomes" id="UP000308197"/>
    </source>
</evidence>
<keyword evidence="2" id="KW-1185">Reference proteome</keyword>
<accession>A0A5C3PUB4</accession>
<dbReference type="EMBL" id="ML211002">
    <property type="protein sequence ID" value="TFK92239.1"/>
    <property type="molecule type" value="Genomic_DNA"/>
</dbReference>